<evidence type="ECO:0000259" key="7">
    <source>
        <dbReference type="Pfam" id="PF00482"/>
    </source>
</evidence>
<sequence>MIDIAANNWVFRALILLGIFGLVALVVFLATSATARRARFTKELSAISGESAGISSESLRRQRTEGVWAGIVKRIENAGLNLGDTAESEIAKQLRAAGYISQSAPRVYTLVRLLMIFALPGAFLILSSTQGEPPSIMRLYFTSAILALLGLYIPNLFVRAKAERRRTEIINGFPDSLDLMLVCVEAGLGLESTLDRVGREMASSHPRIAAMITETTLLMRAGASREDALRKLGENAGVDEIRSFATLLIQSDKLGTSLATTLRVYASEMREARRLRAEEKAHRLPVLLSIPLVVFMLPTMIGVITLPAIVLSIREVFPAMSGSR</sequence>
<reference evidence="8 9" key="1">
    <citation type="submission" date="2023-03" db="EMBL/GenBank/DDBJ databases">
        <title>Altererythrobacter sp. CAU 1644 isolated from sand.</title>
        <authorList>
            <person name="Kim W."/>
        </authorList>
    </citation>
    <scope>NUCLEOTIDE SEQUENCE [LARGE SCALE GENOMIC DNA]</scope>
    <source>
        <strain evidence="8 9">CAU 1644</strain>
    </source>
</reference>
<keyword evidence="4 6" id="KW-1133">Transmembrane helix</keyword>
<dbReference type="RefSeq" id="WP_278015387.1">
    <property type="nucleotide sequence ID" value="NZ_CP121106.1"/>
</dbReference>
<dbReference type="InterPro" id="IPR018076">
    <property type="entry name" value="T2SS_GspF_dom"/>
</dbReference>
<evidence type="ECO:0000256" key="5">
    <source>
        <dbReference type="ARBA" id="ARBA00023136"/>
    </source>
</evidence>
<evidence type="ECO:0000256" key="2">
    <source>
        <dbReference type="ARBA" id="ARBA00022475"/>
    </source>
</evidence>
<comment type="subcellular location">
    <subcellularLocation>
        <location evidence="1">Cell membrane</location>
        <topology evidence="1">Multi-pass membrane protein</topology>
    </subcellularLocation>
</comment>
<evidence type="ECO:0000256" key="6">
    <source>
        <dbReference type="SAM" id="Phobius"/>
    </source>
</evidence>
<keyword evidence="2" id="KW-1003">Cell membrane</keyword>
<evidence type="ECO:0000313" key="9">
    <source>
        <dbReference type="Proteomes" id="UP001215827"/>
    </source>
</evidence>
<dbReference type="Pfam" id="PF00482">
    <property type="entry name" value="T2SSF"/>
    <property type="match status" value="1"/>
</dbReference>
<dbReference type="PANTHER" id="PTHR35007">
    <property type="entry name" value="INTEGRAL MEMBRANE PROTEIN-RELATED"/>
    <property type="match status" value="1"/>
</dbReference>
<dbReference type="PANTHER" id="PTHR35007:SF2">
    <property type="entry name" value="PILUS ASSEMBLE PROTEIN"/>
    <property type="match status" value="1"/>
</dbReference>
<evidence type="ECO:0000313" key="8">
    <source>
        <dbReference type="EMBL" id="WFL76622.1"/>
    </source>
</evidence>
<feature type="transmembrane region" description="Helical" evidence="6">
    <location>
        <begin position="13"/>
        <end position="35"/>
    </location>
</feature>
<feature type="transmembrane region" description="Helical" evidence="6">
    <location>
        <begin position="139"/>
        <end position="158"/>
    </location>
</feature>
<gene>
    <name evidence="8" type="ORF">P7228_11520</name>
</gene>
<dbReference type="EMBL" id="CP121106">
    <property type="protein sequence ID" value="WFL76622.1"/>
    <property type="molecule type" value="Genomic_DNA"/>
</dbReference>
<keyword evidence="5 6" id="KW-0472">Membrane</keyword>
<evidence type="ECO:0000256" key="1">
    <source>
        <dbReference type="ARBA" id="ARBA00004651"/>
    </source>
</evidence>
<protein>
    <submittedName>
        <fullName evidence="8">Type II secretion system F family protein</fullName>
    </submittedName>
</protein>
<name>A0ABY8FP32_9SPHN</name>
<proteinExistence type="predicted"/>
<evidence type="ECO:0000256" key="4">
    <source>
        <dbReference type="ARBA" id="ARBA00022989"/>
    </source>
</evidence>
<organism evidence="8 9">
    <name type="scientific">Altererythrobacter arenosus</name>
    <dbReference type="NCBI Taxonomy" id="3032592"/>
    <lineage>
        <taxon>Bacteria</taxon>
        <taxon>Pseudomonadati</taxon>
        <taxon>Pseudomonadota</taxon>
        <taxon>Alphaproteobacteria</taxon>
        <taxon>Sphingomonadales</taxon>
        <taxon>Erythrobacteraceae</taxon>
        <taxon>Altererythrobacter</taxon>
    </lineage>
</organism>
<keyword evidence="9" id="KW-1185">Reference proteome</keyword>
<keyword evidence="3 6" id="KW-0812">Transmembrane</keyword>
<feature type="transmembrane region" description="Helical" evidence="6">
    <location>
        <begin position="107"/>
        <end position="127"/>
    </location>
</feature>
<accession>A0ABY8FP32</accession>
<dbReference type="Proteomes" id="UP001215827">
    <property type="component" value="Chromosome"/>
</dbReference>
<feature type="transmembrane region" description="Helical" evidence="6">
    <location>
        <begin position="284"/>
        <end position="313"/>
    </location>
</feature>
<feature type="domain" description="Type II secretion system protein GspF" evidence="7">
    <location>
        <begin position="177"/>
        <end position="305"/>
    </location>
</feature>
<evidence type="ECO:0000256" key="3">
    <source>
        <dbReference type="ARBA" id="ARBA00022692"/>
    </source>
</evidence>